<dbReference type="AlphaFoldDB" id="A0A9N8DIR3"/>
<proteinExistence type="predicted"/>
<dbReference type="SUPFAM" id="SSF82199">
    <property type="entry name" value="SET domain"/>
    <property type="match status" value="1"/>
</dbReference>
<gene>
    <name evidence="1" type="ORF">SEMRO_149_G068500.1</name>
</gene>
<protein>
    <submittedName>
        <fullName evidence="1">SET domain</fullName>
    </submittedName>
</protein>
<organism evidence="1 2">
    <name type="scientific">Seminavis robusta</name>
    <dbReference type="NCBI Taxonomy" id="568900"/>
    <lineage>
        <taxon>Eukaryota</taxon>
        <taxon>Sar</taxon>
        <taxon>Stramenopiles</taxon>
        <taxon>Ochrophyta</taxon>
        <taxon>Bacillariophyta</taxon>
        <taxon>Bacillariophyceae</taxon>
        <taxon>Bacillariophycidae</taxon>
        <taxon>Naviculales</taxon>
        <taxon>Naviculaceae</taxon>
        <taxon>Seminavis</taxon>
    </lineage>
</organism>
<evidence type="ECO:0000313" key="1">
    <source>
        <dbReference type="EMBL" id="CAB9502881.1"/>
    </source>
</evidence>
<name>A0A9N8DIR3_9STRA</name>
<dbReference type="EMBL" id="CAICTM010000148">
    <property type="protein sequence ID" value="CAB9502881.1"/>
    <property type="molecule type" value="Genomic_DNA"/>
</dbReference>
<sequence>MAEVDLESHVLVNKGLSIEIMEGMGRVAVATKPLDNSYLYQVVLCERPLLVWEVGDMEDFVHQFQSAPQETQDAIMDMFHPPLDSDSSPIIAKFRDMAGPLAEATGTDVTWAHKILAICATNAHKFYSGKTTSRKPHSAIFAYASKIAHSCIPNLAYTSVKSEDDNNQGALQYKVIRNIPMGQPAAFSYIGGGRVLYQTPTHERREKLWRTKSFVCQCKRCSGPDYCRSVQCNTCTQKMFVPCIYNNEENDYQPTWTCRREACGIRNSQDIQLQEKLFDDRLQALFQQHQQQTDNETQTDDSAIQALQDLIEESKTSLSPVHHITIQALETLAKWTAANAAVTKETIAKGGLFKIAAEASLQVVLGCECVASGCPGCFDAAVLFSSSAANGTSTGTGDVLAQHDPIYEMGVTAFTASKLLMHVPEASRPPHAMSMIQRYLPIIAQLAAP</sequence>
<dbReference type="Proteomes" id="UP001153069">
    <property type="component" value="Unassembled WGS sequence"/>
</dbReference>
<dbReference type="InterPro" id="IPR011990">
    <property type="entry name" value="TPR-like_helical_dom_sf"/>
</dbReference>
<dbReference type="PANTHER" id="PTHR46455">
    <property type="entry name" value="SET AND MYND DOMAIN CONTAINING, ARTHROPOD-SPECIFIC, MEMBER 4, ISOFORM A"/>
    <property type="match status" value="1"/>
</dbReference>
<dbReference type="OrthoDB" id="5984008at2759"/>
<dbReference type="CDD" id="cd20071">
    <property type="entry name" value="SET_SMYD"/>
    <property type="match status" value="1"/>
</dbReference>
<comment type="caution">
    <text evidence="1">The sequence shown here is derived from an EMBL/GenBank/DDBJ whole genome shotgun (WGS) entry which is preliminary data.</text>
</comment>
<dbReference type="PANTHER" id="PTHR46455:SF5">
    <property type="entry name" value="SET AND MYND DOMAIN CONTAINING, ARTHROPOD-SPECIFIC, MEMBER 4, ISOFORM A"/>
    <property type="match status" value="1"/>
</dbReference>
<dbReference type="Gene3D" id="1.25.40.10">
    <property type="entry name" value="Tetratricopeptide repeat domain"/>
    <property type="match status" value="1"/>
</dbReference>
<keyword evidence="2" id="KW-1185">Reference proteome</keyword>
<dbReference type="InterPro" id="IPR046341">
    <property type="entry name" value="SET_dom_sf"/>
</dbReference>
<accession>A0A9N8DIR3</accession>
<reference evidence="1" key="1">
    <citation type="submission" date="2020-06" db="EMBL/GenBank/DDBJ databases">
        <authorList>
            <consortium name="Plant Systems Biology data submission"/>
        </authorList>
    </citation>
    <scope>NUCLEOTIDE SEQUENCE</scope>
    <source>
        <strain evidence="1">D6</strain>
    </source>
</reference>
<dbReference type="InterPro" id="IPR053010">
    <property type="entry name" value="SET_SmydA-8"/>
</dbReference>
<evidence type="ECO:0000313" key="2">
    <source>
        <dbReference type="Proteomes" id="UP001153069"/>
    </source>
</evidence>
<dbReference type="Gene3D" id="2.170.270.10">
    <property type="entry name" value="SET domain"/>
    <property type="match status" value="1"/>
</dbReference>